<proteinExistence type="predicted"/>
<name>A0A3N4S1M6_9ACTN</name>
<evidence type="ECO:0000313" key="3">
    <source>
        <dbReference type="EMBL" id="RPE37119.1"/>
    </source>
</evidence>
<feature type="compositionally biased region" description="Low complexity" evidence="1">
    <location>
        <begin position="273"/>
        <end position="286"/>
    </location>
</feature>
<sequence>MSAPPPRRRGRLRVADRVLAGIAARAARDGSWAVRRARASVRRHRDGVDTTLRLSVDYPSAVPEAAAAAVGAASAALAALAGVPAGRVRAKVTALLTDGAPPRRGPDAPPAPGPGPAVRAPRRRGERRLPAALVALVLGAVCGGWLLLQHCRPERLSQLARIAALVAGRRAGDPASLAAAALLATAGTGLLALSLTGSRPTGWLRSPPGGTPVVVDARLVEREVRRVLDPGDAVTVAARRGVHVSTAGPAGPGGSRSAAEHGLRRAGFAGSTPRLTVRAPRAAAAPNPFPPPRSPEEP</sequence>
<evidence type="ECO:0000256" key="1">
    <source>
        <dbReference type="SAM" id="MobiDB-lite"/>
    </source>
</evidence>
<feature type="transmembrane region" description="Helical" evidence="2">
    <location>
        <begin position="175"/>
        <end position="195"/>
    </location>
</feature>
<feature type="compositionally biased region" description="Pro residues" evidence="1">
    <location>
        <begin position="287"/>
        <end position="298"/>
    </location>
</feature>
<keyword evidence="2" id="KW-1133">Transmembrane helix</keyword>
<feature type="transmembrane region" description="Helical" evidence="2">
    <location>
        <begin position="129"/>
        <end position="148"/>
    </location>
</feature>
<feature type="region of interest" description="Disordered" evidence="1">
    <location>
        <begin position="96"/>
        <end position="124"/>
    </location>
</feature>
<dbReference type="Proteomes" id="UP000266906">
    <property type="component" value="Unassembled WGS sequence"/>
</dbReference>
<organism evidence="3 4">
    <name type="scientific">Kitasatospora cineracea</name>
    <dbReference type="NCBI Taxonomy" id="88074"/>
    <lineage>
        <taxon>Bacteria</taxon>
        <taxon>Bacillati</taxon>
        <taxon>Actinomycetota</taxon>
        <taxon>Actinomycetes</taxon>
        <taxon>Kitasatosporales</taxon>
        <taxon>Streptomycetaceae</taxon>
        <taxon>Kitasatospora</taxon>
    </lineage>
</organism>
<dbReference type="AlphaFoldDB" id="A0A3N4S1M6"/>
<evidence type="ECO:0000256" key="2">
    <source>
        <dbReference type="SAM" id="Phobius"/>
    </source>
</evidence>
<protein>
    <submittedName>
        <fullName evidence="3">Uncharacterized protein</fullName>
    </submittedName>
</protein>
<feature type="region of interest" description="Disordered" evidence="1">
    <location>
        <begin position="244"/>
        <end position="298"/>
    </location>
</feature>
<keyword evidence="2" id="KW-0472">Membrane</keyword>
<dbReference type="EMBL" id="RKQG01000001">
    <property type="protein sequence ID" value="RPE37119.1"/>
    <property type="molecule type" value="Genomic_DNA"/>
</dbReference>
<comment type="caution">
    <text evidence="3">The sequence shown here is derived from an EMBL/GenBank/DDBJ whole genome shotgun (WGS) entry which is preliminary data.</text>
</comment>
<accession>A0A3N4S1M6</accession>
<keyword evidence="2" id="KW-0812">Transmembrane</keyword>
<reference evidence="3 4" key="1">
    <citation type="submission" date="2018-11" db="EMBL/GenBank/DDBJ databases">
        <title>Sequencing the genomes of 1000 actinobacteria strains.</title>
        <authorList>
            <person name="Klenk H.-P."/>
        </authorList>
    </citation>
    <scope>NUCLEOTIDE SEQUENCE [LARGE SCALE GENOMIC DNA]</scope>
    <source>
        <strain evidence="3 4">DSM 44781</strain>
    </source>
</reference>
<evidence type="ECO:0000313" key="4">
    <source>
        <dbReference type="Proteomes" id="UP000266906"/>
    </source>
</evidence>
<keyword evidence="4" id="KW-1185">Reference proteome</keyword>
<dbReference type="RefSeq" id="WP_123819896.1">
    <property type="nucleotide sequence ID" value="NZ_RKQG01000001.1"/>
</dbReference>
<gene>
    <name evidence="3" type="ORF">EDD38_5514</name>
</gene>